<evidence type="ECO:0000256" key="2">
    <source>
        <dbReference type="ARBA" id="ARBA00022692"/>
    </source>
</evidence>
<dbReference type="GO" id="GO:0016746">
    <property type="term" value="F:acyltransferase activity"/>
    <property type="evidence" value="ECO:0007669"/>
    <property type="project" value="UniProtKB-KW"/>
</dbReference>
<keyword evidence="6 8" id="KW-0012">Acyltransferase</keyword>
<evidence type="ECO:0000256" key="3">
    <source>
        <dbReference type="ARBA" id="ARBA00022989"/>
    </source>
</evidence>
<gene>
    <name evidence="8" type="ORF">FCC1311_095151</name>
</gene>
<evidence type="ECO:0000256" key="4">
    <source>
        <dbReference type="ARBA" id="ARBA00023098"/>
    </source>
</evidence>
<name>A0A2R5GF43_9STRA</name>
<dbReference type="PANTHER" id="PTHR23063">
    <property type="entry name" value="PHOSPHOLIPID ACYLTRANSFERASE"/>
    <property type="match status" value="1"/>
</dbReference>
<evidence type="ECO:0000256" key="7">
    <source>
        <dbReference type="SAM" id="Phobius"/>
    </source>
</evidence>
<evidence type="ECO:0000313" key="8">
    <source>
        <dbReference type="EMBL" id="GBG29540.1"/>
    </source>
</evidence>
<dbReference type="PANTHER" id="PTHR23063:SF60">
    <property type="entry name" value="LYSOPHOSPHATIDIC ACID:OLEOYL-COA ACYLTRANSFERASE 1"/>
    <property type="match status" value="1"/>
</dbReference>
<sequence>MEKFTRWEDKSNGINPFVPNGRQSRALPLAAAGAVLAVVKLVLLFGVGLVLAVGLGLETVVVARPLRALVRLIITRPLVRLMLLLLGFWTIGEALPDPRRLRLGKLSKKGVSDSQEALQSFGRTVRRGDLLLFNSTSIVEVLYLYARFSADFVVPSLPDGNGFKQVGLVGALKRAAYHGIDPSKAPCNGGTARITELQSSANFPLAVFAEGARTNGKAVMEFVPALAQDTAFHDGTTRVHITAFSYPHVAWSPCNPVDGILTYLFRACSMFRNTMYVNLVPYEVWTAERENRANNHPETDVRSLLASAVGNRGVKQVALSLSVYFDFLEYYHSSSLYVAVGGRHISSSAVPSKQAEPNERSGLAG</sequence>
<keyword evidence="1 8" id="KW-0808">Transferase</keyword>
<keyword evidence="4" id="KW-0443">Lipid metabolism</keyword>
<feature type="transmembrane region" description="Helical" evidence="7">
    <location>
        <begin position="29"/>
        <end position="57"/>
    </location>
</feature>
<dbReference type="Proteomes" id="UP000241890">
    <property type="component" value="Unassembled WGS sequence"/>
</dbReference>
<keyword evidence="2 7" id="KW-0812">Transmembrane</keyword>
<keyword evidence="5 7" id="KW-0472">Membrane</keyword>
<keyword evidence="9" id="KW-1185">Reference proteome</keyword>
<proteinExistence type="predicted"/>
<dbReference type="AlphaFoldDB" id="A0A2R5GF43"/>
<dbReference type="GO" id="GO:0006629">
    <property type="term" value="P:lipid metabolic process"/>
    <property type="evidence" value="ECO:0007669"/>
    <property type="project" value="UniProtKB-KW"/>
</dbReference>
<dbReference type="InParanoid" id="A0A2R5GF43"/>
<reference evidence="8 9" key="1">
    <citation type="submission" date="2017-12" db="EMBL/GenBank/DDBJ databases">
        <title>Sequencing, de novo assembly and annotation of complete genome of a new Thraustochytrid species, strain FCC1311.</title>
        <authorList>
            <person name="Sedici K."/>
            <person name="Godart F."/>
            <person name="Aiese Cigliano R."/>
            <person name="Sanseverino W."/>
            <person name="Barakat M."/>
            <person name="Ortet P."/>
            <person name="Marechal E."/>
            <person name="Cagnac O."/>
            <person name="Amato A."/>
        </authorList>
    </citation>
    <scope>NUCLEOTIDE SEQUENCE [LARGE SCALE GENOMIC DNA]</scope>
</reference>
<evidence type="ECO:0000256" key="5">
    <source>
        <dbReference type="ARBA" id="ARBA00023136"/>
    </source>
</evidence>
<evidence type="ECO:0000256" key="6">
    <source>
        <dbReference type="ARBA" id="ARBA00023315"/>
    </source>
</evidence>
<dbReference type="OrthoDB" id="272512at2759"/>
<evidence type="ECO:0000313" key="9">
    <source>
        <dbReference type="Proteomes" id="UP000241890"/>
    </source>
</evidence>
<feature type="transmembrane region" description="Helical" evidence="7">
    <location>
        <begin position="77"/>
        <end position="95"/>
    </location>
</feature>
<comment type="caution">
    <text evidence="8">The sequence shown here is derived from an EMBL/GenBank/DDBJ whole genome shotgun (WGS) entry which is preliminary data.</text>
</comment>
<keyword evidence="3 7" id="KW-1133">Transmembrane helix</keyword>
<dbReference type="EMBL" id="BEYU01000059">
    <property type="protein sequence ID" value="GBG29540.1"/>
    <property type="molecule type" value="Genomic_DNA"/>
</dbReference>
<organism evidence="8 9">
    <name type="scientific">Hondaea fermentalgiana</name>
    <dbReference type="NCBI Taxonomy" id="2315210"/>
    <lineage>
        <taxon>Eukaryota</taxon>
        <taxon>Sar</taxon>
        <taxon>Stramenopiles</taxon>
        <taxon>Bigyra</taxon>
        <taxon>Labyrinthulomycetes</taxon>
        <taxon>Thraustochytrida</taxon>
        <taxon>Thraustochytriidae</taxon>
        <taxon>Hondaea</taxon>
    </lineage>
</organism>
<protein>
    <submittedName>
        <fullName evidence="8">Lysophospholipid acyltransferase LPEAT2</fullName>
    </submittedName>
</protein>
<accession>A0A2R5GF43</accession>
<evidence type="ECO:0000256" key="1">
    <source>
        <dbReference type="ARBA" id="ARBA00022679"/>
    </source>
</evidence>